<proteinExistence type="predicted"/>
<feature type="coiled-coil region" evidence="1">
    <location>
        <begin position="218"/>
        <end position="245"/>
    </location>
</feature>
<dbReference type="AlphaFoldDB" id="A0A2N9GAL5"/>
<dbReference type="PANTHER" id="PTHR31728:SF5">
    <property type="entry name" value="OS07G0540200 PROTEIN"/>
    <property type="match status" value="1"/>
</dbReference>
<gene>
    <name evidence="3" type="ORF">FSB_LOCUS24076</name>
</gene>
<reference evidence="3" key="1">
    <citation type="submission" date="2018-02" db="EMBL/GenBank/DDBJ databases">
        <authorList>
            <person name="Cohen D.B."/>
            <person name="Kent A.D."/>
        </authorList>
    </citation>
    <scope>NUCLEOTIDE SEQUENCE</scope>
</reference>
<evidence type="ECO:0000256" key="1">
    <source>
        <dbReference type="SAM" id="Coils"/>
    </source>
</evidence>
<dbReference type="PANTHER" id="PTHR31728">
    <property type="entry name" value="ABRAXAS FAMILY MEMBER"/>
    <property type="match status" value="1"/>
</dbReference>
<evidence type="ECO:0000313" key="3">
    <source>
        <dbReference type="EMBL" id="SPC96194.1"/>
    </source>
</evidence>
<name>A0A2N9GAL5_FAGSY</name>
<dbReference type="PRINTS" id="PR02051">
    <property type="entry name" value="PROTEINF175"/>
</dbReference>
<keyword evidence="1" id="KW-0175">Coiled coil</keyword>
<dbReference type="GO" id="GO:0005634">
    <property type="term" value="C:nucleus"/>
    <property type="evidence" value="ECO:0007669"/>
    <property type="project" value="TreeGrafter"/>
</dbReference>
<evidence type="ECO:0000256" key="2">
    <source>
        <dbReference type="SAM" id="MobiDB-lite"/>
    </source>
</evidence>
<organism evidence="3">
    <name type="scientific">Fagus sylvatica</name>
    <name type="common">Beechnut</name>
    <dbReference type="NCBI Taxonomy" id="28930"/>
    <lineage>
        <taxon>Eukaryota</taxon>
        <taxon>Viridiplantae</taxon>
        <taxon>Streptophyta</taxon>
        <taxon>Embryophyta</taxon>
        <taxon>Tracheophyta</taxon>
        <taxon>Spermatophyta</taxon>
        <taxon>Magnoliopsida</taxon>
        <taxon>eudicotyledons</taxon>
        <taxon>Gunneridae</taxon>
        <taxon>Pentapetalae</taxon>
        <taxon>rosids</taxon>
        <taxon>fabids</taxon>
        <taxon>Fagales</taxon>
        <taxon>Fagaceae</taxon>
        <taxon>Fagus</taxon>
    </lineage>
</organism>
<dbReference type="InterPro" id="IPR023238">
    <property type="entry name" value="FAM175"/>
</dbReference>
<dbReference type="EMBL" id="OIVN01001646">
    <property type="protein sequence ID" value="SPC96194.1"/>
    <property type="molecule type" value="Genomic_DNA"/>
</dbReference>
<sequence length="406" mass="44569">MEDLPIEKIAISGPTLASLIQRFSSSPGPIDGLLFGHVSLLTPSTLSDDSSTPSTSTSTSFPPSSSSSSLTLIATITSFLSLSFSSPSGLVNPLLLPPPPSSHLSLLGWFSARRRSPLRPSLREFSASQSLSSLPDLSFPILNFPSSPPSLSSPCIFLLLSSPIHDQSIHTHEYRAYQFRSSSISFDPKSIDVVNIGPAFRSHYGAFSPNAPFPLLPCELRNSMIEDEKEEKEKEEERLSVTKDQTQLDACAEGFEVGRLSKLMGNEAANYSAGLEDLYEKMLAKIETLARQVEQSSAMVFEQENHNRKLRYKVARLVTLIYVSIKVLNCKIDACVFILKCIIFYPSRLALAAGPRSLAMVISTCICNNRGHMARQSCCCPLVSSLWKACLVGWTKESCYGHIHLR</sequence>
<dbReference type="PRINTS" id="PR02054">
    <property type="entry name" value="FAM175PLANT"/>
</dbReference>
<accession>A0A2N9GAL5</accession>
<protein>
    <submittedName>
        <fullName evidence="3">Uncharacterized protein</fullName>
    </submittedName>
</protein>
<dbReference type="CDD" id="cd23656">
    <property type="entry name" value="Abraxas_plant"/>
    <property type="match status" value="1"/>
</dbReference>
<dbReference type="InterPro" id="IPR023241">
    <property type="entry name" value="FAM175_plant"/>
</dbReference>
<dbReference type="GO" id="GO:0031593">
    <property type="term" value="F:polyubiquitin modification-dependent protein binding"/>
    <property type="evidence" value="ECO:0007669"/>
    <property type="project" value="TreeGrafter"/>
</dbReference>
<feature type="region of interest" description="Disordered" evidence="2">
    <location>
        <begin position="45"/>
        <end position="68"/>
    </location>
</feature>